<keyword evidence="2" id="KW-0732">Signal</keyword>
<feature type="chain" id="PRO_5025618913" description="Apple domain-containing protein" evidence="2">
    <location>
        <begin position="21"/>
        <end position="304"/>
    </location>
</feature>
<accession>A0A6A5UH24</accession>
<dbReference type="OrthoDB" id="3440282at2759"/>
<evidence type="ECO:0000256" key="2">
    <source>
        <dbReference type="SAM" id="SignalP"/>
    </source>
</evidence>
<name>A0A6A5UH24_9PLEO</name>
<feature type="compositionally biased region" description="Low complexity" evidence="1">
    <location>
        <begin position="235"/>
        <end position="259"/>
    </location>
</feature>
<keyword evidence="4" id="KW-1185">Reference proteome</keyword>
<protein>
    <recommendedName>
        <fullName evidence="5">Apple domain-containing protein</fullName>
    </recommendedName>
</protein>
<dbReference type="Proteomes" id="UP000800036">
    <property type="component" value="Unassembled WGS sequence"/>
</dbReference>
<feature type="signal peptide" evidence="2">
    <location>
        <begin position="1"/>
        <end position="20"/>
    </location>
</feature>
<evidence type="ECO:0000256" key="1">
    <source>
        <dbReference type="SAM" id="MobiDB-lite"/>
    </source>
</evidence>
<gene>
    <name evidence="3" type="ORF">BU23DRAFT_561854</name>
</gene>
<proteinExistence type="predicted"/>
<feature type="region of interest" description="Disordered" evidence="1">
    <location>
        <begin position="228"/>
        <end position="276"/>
    </location>
</feature>
<evidence type="ECO:0000313" key="3">
    <source>
        <dbReference type="EMBL" id="KAF1964503.1"/>
    </source>
</evidence>
<evidence type="ECO:0008006" key="5">
    <source>
        <dbReference type="Google" id="ProtNLM"/>
    </source>
</evidence>
<reference evidence="3" key="1">
    <citation type="journal article" date="2020" name="Stud. Mycol.">
        <title>101 Dothideomycetes genomes: a test case for predicting lifestyles and emergence of pathogens.</title>
        <authorList>
            <person name="Haridas S."/>
            <person name="Albert R."/>
            <person name="Binder M."/>
            <person name="Bloem J."/>
            <person name="Labutti K."/>
            <person name="Salamov A."/>
            <person name="Andreopoulos B."/>
            <person name="Baker S."/>
            <person name="Barry K."/>
            <person name="Bills G."/>
            <person name="Bluhm B."/>
            <person name="Cannon C."/>
            <person name="Castanera R."/>
            <person name="Culley D."/>
            <person name="Daum C."/>
            <person name="Ezra D."/>
            <person name="Gonzalez J."/>
            <person name="Henrissat B."/>
            <person name="Kuo A."/>
            <person name="Liang C."/>
            <person name="Lipzen A."/>
            <person name="Lutzoni F."/>
            <person name="Magnuson J."/>
            <person name="Mondo S."/>
            <person name="Nolan M."/>
            <person name="Ohm R."/>
            <person name="Pangilinan J."/>
            <person name="Park H.-J."/>
            <person name="Ramirez L."/>
            <person name="Alfaro M."/>
            <person name="Sun H."/>
            <person name="Tritt A."/>
            <person name="Yoshinaga Y."/>
            <person name="Zwiers L.-H."/>
            <person name="Turgeon B."/>
            <person name="Goodwin S."/>
            <person name="Spatafora J."/>
            <person name="Crous P."/>
            <person name="Grigoriev I."/>
        </authorList>
    </citation>
    <scope>NUCLEOTIDE SEQUENCE</scope>
    <source>
        <strain evidence="3">CBS 107.79</strain>
    </source>
</reference>
<organism evidence="3 4">
    <name type="scientific">Bimuria novae-zelandiae CBS 107.79</name>
    <dbReference type="NCBI Taxonomy" id="1447943"/>
    <lineage>
        <taxon>Eukaryota</taxon>
        <taxon>Fungi</taxon>
        <taxon>Dikarya</taxon>
        <taxon>Ascomycota</taxon>
        <taxon>Pezizomycotina</taxon>
        <taxon>Dothideomycetes</taxon>
        <taxon>Pleosporomycetidae</taxon>
        <taxon>Pleosporales</taxon>
        <taxon>Massarineae</taxon>
        <taxon>Didymosphaeriaceae</taxon>
        <taxon>Bimuria</taxon>
    </lineage>
</organism>
<evidence type="ECO:0000313" key="4">
    <source>
        <dbReference type="Proteomes" id="UP000800036"/>
    </source>
</evidence>
<dbReference type="AlphaFoldDB" id="A0A6A5UH24"/>
<dbReference type="EMBL" id="ML976785">
    <property type="protein sequence ID" value="KAF1964503.1"/>
    <property type="molecule type" value="Genomic_DNA"/>
</dbReference>
<sequence length="304" mass="31323">MKITHLSSAVALLHAPAVFAQATTTSEASTTTTTTAASSCTASLVTTLCDYKDPGPEFAVAIDSRASCWEYCNDHQPCDFVIFAAGNPYTGTGTCWVYPGEKFDESTGESSSCGNPYLSVYNKPECAEPSTPTTGTCAATASPSTIATICDYPAPDDCFYTCSASEGASSCLSECADAESCSYAVFNPRNPSNSPYASGTCWIYTNGTYDAASAGTCSGKPEQFVYENPCPKPPASSSSPSASPSSSSSSSSPSATASPNDDKTESAGYDSALTPTTPNTAPLQFSFSLLSSVGTIAVLWQGLL</sequence>